<dbReference type="EMBL" id="JACIGI010000015">
    <property type="protein sequence ID" value="MBB4286371.1"/>
    <property type="molecule type" value="Genomic_DNA"/>
</dbReference>
<keyword evidence="11" id="KW-0969">Cilium</keyword>
<evidence type="ECO:0000259" key="9">
    <source>
        <dbReference type="Pfam" id="PF06429"/>
    </source>
</evidence>
<dbReference type="PANTHER" id="PTHR30033">
    <property type="entry name" value="FLAGELLAR HOOK-ASSOCIATED PROTEIN 1"/>
    <property type="match status" value="1"/>
</dbReference>
<sequence>MSLNLALSSALSGLQTNQKGLDLVSRNIANVNTVGYTKKIFNQESRVLSGTGAGVQVTEVTRRVDFGLIEELNRETAKLEELSVRSDYYDRMQDLFGTPADNSSIAHIMAELVEEVETLALEPDKTEQHLATVQRAEDAARKLNSMGTRLQQLRLDADQEIERTVDQANGLLHDIQTLNEEIAYALATGRDGTDLIDQRDVAVQQLTSLMNVTTFTRGSGELTVYTEGGSILVDREVKELNHTALSDMSPWQTKGGRDIQGITLNGADITDDITEGKLSALIDMRDSVLTDYQAQIDELTRGLADTVNQVNNRGTSYPNLANEYVGTRTFLDTTAQEITLDASHDTVIGLFDADGTQVDSTTLKTILGSPGPHTLEDVRADLATWLAGAGGGALASPSVTFTDGKLDIKLNSNDYGLSFKDVKTVDPGDPATWVHEDATISFNADGDGASTTDSTHQGFASFLGLNDVYTAPRADWAWDSGVKSAGWRPFVGGDLVFSDNDPAGGLNRGTLTIAGTDTLQDIADKINDDPGLSSFLEAEVVREGEGVRLRVKHREGYDMAVTQSGAGTDVMTALGLGVSSAGLSNDIAIKDEISANPSLISRGSMLYNADTGEYTLSAGDNSTANAMAEALRGTQAFDSAGRLPATTRSLIDHATLTLSLNAREASTNETRTDYQTGLVDTLNRKHAEISAVNMDEELAQLIIFEQSYAASAKVIATTAEMFDVLNSIV</sequence>
<dbReference type="GO" id="GO:0005198">
    <property type="term" value="F:structural molecule activity"/>
    <property type="evidence" value="ECO:0007669"/>
    <property type="project" value="InterPro"/>
</dbReference>
<dbReference type="PANTHER" id="PTHR30033:SF2">
    <property type="entry name" value="FLAGELLAR HOOK PROTEIN"/>
    <property type="match status" value="1"/>
</dbReference>
<proteinExistence type="inferred from homology"/>
<dbReference type="Pfam" id="PF06429">
    <property type="entry name" value="Flg_bbr_C"/>
    <property type="match status" value="1"/>
</dbReference>
<evidence type="ECO:0000256" key="3">
    <source>
        <dbReference type="ARBA" id="ARBA00009677"/>
    </source>
</evidence>
<keyword evidence="5" id="KW-0964">Secreted</keyword>
<evidence type="ECO:0000256" key="2">
    <source>
        <dbReference type="ARBA" id="ARBA00004613"/>
    </source>
</evidence>
<dbReference type="AlphaFoldDB" id="A0A7W6S001"/>
<keyword evidence="12" id="KW-1185">Reference proteome</keyword>
<keyword evidence="11" id="KW-0282">Flagellum</keyword>
<name>A0A7W6S001_9PROT</name>
<evidence type="ECO:0000256" key="7">
    <source>
        <dbReference type="SAM" id="Coils"/>
    </source>
</evidence>
<keyword evidence="6" id="KW-0975">Bacterial flagellum</keyword>
<evidence type="ECO:0000259" key="8">
    <source>
        <dbReference type="Pfam" id="PF00460"/>
    </source>
</evidence>
<comment type="caution">
    <text evidence="11">The sequence shown here is derived from an EMBL/GenBank/DDBJ whole genome shotgun (WGS) entry which is preliminary data.</text>
</comment>
<dbReference type="NCBIfam" id="TIGR02492">
    <property type="entry name" value="flgK_ends"/>
    <property type="match status" value="1"/>
</dbReference>
<keyword evidence="11" id="KW-0966">Cell projection</keyword>
<evidence type="ECO:0000313" key="12">
    <source>
        <dbReference type="Proteomes" id="UP000555728"/>
    </source>
</evidence>
<evidence type="ECO:0000259" key="10">
    <source>
        <dbReference type="Pfam" id="PF22638"/>
    </source>
</evidence>
<dbReference type="GO" id="GO:0009424">
    <property type="term" value="C:bacterial-type flagellum hook"/>
    <property type="evidence" value="ECO:0007669"/>
    <property type="project" value="InterPro"/>
</dbReference>
<evidence type="ECO:0000256" key="4">
    <source>
        <dbReference type="ARBA" id="ARBA00016244"/>
    </source>
</evidence>
<dbReference type="GO" id="GO:0044780">
    <property type="term" value="P:bacterial-type flagellum assembly"/>
    <property type="evidence" value="ECO:0007669"/>
    <property type="project" value="InterPro"/>
</dbReference>
<evidence type="ECO:0000256" key="5">
    <source>
        <dbReference type="ARBA" id="ARBA00022525"/>
    </source>
</evidence>
<keyword evidence="7" id="KW-0175">Coiled coil</keyword>
<accession>A0A7W6S001</accession>
<organism evidence="11 12">
    <name type="scientific">Roseospira goensis</name>
    <dbReference type="NCBI Taxonomy" id="391922"/>
    <lineage>
        <taxon>Bacteria</taxon>
        <taxon>Pseudomonadati</taxon>
        <taxon>Pseudomonadota</taxon>
        <taxon>Alphaproteobacteria</taxon>
        <taxon>Rhodospirillales</taxon>
        <taxon>Rhodospirillaceae</taxon>
        <taxon>Roseospira</taxon>
    </lineage>
</organism>
<evidence type="ECO:0000256" key="6">
    <source>
        <dbReference type="ARBA" id="ARBA00023143"/>
    </source>
</evidence>
<evidence type="ECO:0000256" key="1">
    <source>
        <dbReference type="ARBA" id="ARBA00004117"/>
    </source>
</evidence>
<feature type="coiled-coil region" evidence="7">
    <location>
        <begin position="136"/>
        <end position="181"/>
    </location>
</feature>
<dbReference type="SUPFAM" id="SSF64518">
    <property type="entry name" value="Phase 1 flagellin"/>
    <property type="match status" value="1"/>
</dbReference>
<dbReference type="RefSeq" id="WP_184435179.1">
    <property type="nucleotide sequence ID" value="NZ_JACIGI010000015.1"/>
</dbReference>
<dbReference type="InterPro" id="IPR002371">
    <property type="entry name" value="FlgK"/>
</dbReference>
<dbReference type="InterPro" id="IPR053927">
    <property type="entry name" value="FlgK_helical"/>
</dbReference>
<feature type="domain" description="Flagellar hook-associated protein FlgK helical" evidence="10">
    <location>
        <begin position="90"/>
        <end position="316"/>
    </location>
</feature>
<dbReference type="GO" id="GO:0005576">
    <property type="term" value="C:extracellular region"/>
    <property type="evidence" value="ECO:0007669"/>
    <property type="project" value="UniProtKB-SubCell"/>
</dbReference>
<reference evidence="11 12" key="1">
    <citation type="submission" date="2020-08" db="EMBL/GenBank/DDBJ databases">
        <title>Genome sequencing of Purple Non-Sulfur Bacteria from various extreme environments.</title>
        <authorList>
            <person name="Mayer M."/>
        </authorList>
    </citation>
    <scope>NUCLEOTIDE SEQUENCE [LARGE SCALE GENOMIC DNA]</scope>
    <source>
        <strain evidence="11 12">JA135</strain>
    </source>
</reference>
<dbReference type="InterPro" id="IPR010930">
    <property type="entry name" value="Flg_bb/hook_C_dom"/>
</dbReference>
<comment type="subcellular location">
    <subcellularLocation>
        <location evidence="1">Bacterial flagellum basal body</location>
    </subcellularLocation>
    <subcellularLocation>
        <location evidence="2">Secreted</location>
    </subcellularLocation>
</comment>
<feature type="domain" description="Flagellar basal body rod protein N-terminal" evidence="8">
    <location>
        <begin position="9"/>
        <end position="37"/>
    </location>
</feature>
<dbReference type="InterPro" id="IPR001444">
    <property type="entry name" value="Flag_bb_rod_N"/>
</dbReference>
<dbReference type="GO" id="GO:0009425">
    <property type="term" value="C:bacterial-type flagellum basal body"/>
    <property type="evidence" value="ECO:0007669"/>
    <property type="project" value="UniProtKB-SubCell"/>
</dbReference>
<dbReference type="Pfam" id="PF22638">
    <property type="entry name" value="FlgK_D1"/>
    <property type="match status" value="1"/>
</dbReference>
<evidence type="ECO:0000313" key="11">
    <source>
        <dbReference type="EMBL" id="MBB4286371.1"/>
    </source>
</evidence>
<gene>
    <name evidence="11" type="ORF">GGD88_002100</name>
</gene>
<dbReference type="Proteomes" id="UP000555728">
    <property type="component" value="Unassembled WGS sequence"/>
</dbReference>
<protein>
    <recommendedName>
        <fullName evidence="4">Flagellar hook-associated protein 1</fullName>
    </recommendedName>
</protein>
<feature type="domain" description="Flagellar basal-body/hook protein C-terminal" evidence="9">
    <location>
        <begin position="687"/>
        <end position="728"/>
    </location>
</feature>
<dbReference type="Pfam" id="PF00460">
    <property type="entry name" value="Flg_bb_rod"/>
    <property type="match status" value="1"/>
</dbReference>
<comment type="similarity">
    <text evidence="3">Belongs to the flagella basal body rod proteins family.</text>
</comment>